<name>A0A2P7ST09_9HYPH</name>
<keyword evidence="1" id="KW-0175">Coiled coil</keyword>
<evidence type="ECO:0000256" key="1">
    <source>
        <dbReference type="SAM" id="Coils"/>
    </source>
</evidence>
<feature type="coiled-coil region" evidence="1">
    <location>
        <begin position="27"/>
        <end position="68"/>
    </location>
</feature>
<sequence>MAEVTNDLIYGMLKLVHANLAEVKFDVHELKKRMTGAEDALAGVNRRLDRQDDRLERIERRLDLHELAETQKPYEPK</sequence>
<protein>
    <submittedName>
        <fullName evidence="2">Uncharacterized protein</fullName>
    </submittedName>
</protein>
<evidence type="ECO:0000313" key="2">
    <source>
        <dbReference type="EMBL" id="PSJ65614.1"/>
    </source>
</evidence>
<dbReference type="EMBL" id="PXYK01000001">
    <property type="protein sequence ID" value="PSJ65614.1"/>
    <property type="molecule type" value="Genomic_DNA"/>
</dbReference>
<gene>
    <name evidence="2" type="ORF">C7I84_00335</name>
</gene>
<comment type="caution">
    <text evidence="2">The sequence shown here is derived from an EMBL/GenBank/DDBJ whole genome shotgun (WGS) entry which is preliminary data.</text>
</comment>
<dbReference type="Proteomes" id="UP000241229">
    <property type="component" value="Unassembled WGS sequence"/>
</dbReference>
<accession>A0A2P7ST09</accession>
<dbReference type="OrthoDB" id="8371972at2"/>
<dbReference type="RefSeq" id="WP_106770156.1">
    <property type="nucleotide sequence ID" value="NZ_PXYK01000001.1"/>
</dbReference>
<reference evidence="2 3" key="1">
    <citation type="submission" date="2018-03" db="EMBL/GenBank/DDBJ databases">
        <title>The draft genome of Mesorhizobium sp. 6GN-30.</title>
        <authorList>
            <person name="Liu L."/>
            <person name="Li L."/>
            <person name="Wang T."/>
            <person name="Zhang X."/>
            <person name="Liang L."/>
        </authorList>
    </citation>
    <scope>NUCLEOTIDE SEQUENCE [LARGE SCALE GENOMIC DNA]</scope>
    <source>
        <strain evidence="2 3">6GN30</strain>
    </source>
</reference>
<evidence type="ECO:0000313" key="3">
    <source>
        <dbReference type="Proteomes" id="UP000241229"/>
    </source>
</evidence>
<organism evidence="2 3">
    <name type="scientific">Kumtagia ephedrae</name>
    <dbReference type="NCBI Taxonomy" id="2116701"/>
    <lineage>
        <taxon>Bacteria</taxon>
        <taxon>Pseudomonadati</taxon>
        <taxon>Pseudomonadota</taxon>
        <taxon>Alphaproteobacteria</taxon>
        <taxon>Hyphomicrobiales</taxon>
        <taxon>Phyllobacteriaceae</taxon>
        <taxon>Kumtagia</taxon>
    </lineage>
</organism>
<dbReference type="SUPFAM" id="SSF57997">
    <property type="entry name" value="Tropomyosin"/>
    <property type="match status" value="1"/>
</dbReference>
<proteinExistence type="predicted"/>
<dbReference type="AlphaFoldDB" id="A0A2P7ST09"/>
<keyword evidence="3" id="KW-1185">Reference proteome</keyword>